<sequence>MLRIQTDNVTVEIELDSHFYLKRGEAEDDSIRVAWNDLEDSAAANLKQFAEMIEGTLEGMIPKAE</sequence>
<dbReference type="Proteomes" id="UP000199409">
    <property type="component" value="Unassembled WGS sequence"/>
</dbReference>
<accession>A0A1H3XFN7</accession>
<protein>
    <submittedName>
        <fullName evidence="1">Uncharacterized protein</fullName>
    </submittedName>
</protein>
<dbReference type="STRING" id="37625.SAMN05660420_00949"/>
<evidence type="ECO:0000313" key="1">
    <source>
        <dbReference type="EMBL" id="SDZ98040.1"/>
    </source>
</evidence>
<reference evidence="1 2" key="1">
    <citation type="submission" date="2016-10" db="EMBL/GenBank/DDBJ databases">
        <authorList>
            <person name="de Groot N.N."/>
        </authorList>
    </citation>
    <scope>NUCLEOTIDE SEQUENCE [LARGE SCALE GENOMIC DNA]</scope>
    <source>
        <strain evidence="1 2">DSM 7343</strain>
    </source>
</reference>
<proteinExistence type="predicted"/>
<dbReference type="AlphaFoldDB" id="A0A1H3XFN7"/>
<gene>
    <name evidence="1" type="ORF">SAMN05660420_00949</name>
</gene>
<evidence type="ECO:0000313" key="2">
    <source>
        <dbReference type="Proteomes" id="UP000199409"/>
    </source>
</evidence>
<organism evidence="1 2">
    <name type="scientific">Desulfuromusa kysingii</name>
    <dbReference type="NCBI Taxonomy" id="37625"/>
    <lineage>
        <taxon>Bacteria</taxon>
        <taxon>Pseudomonadati</taxon>
        <taxon>Thermodesulfobacteriota</taxon>
        <taxon>Desulfuromonadia</taxon>
        <taxon>Desulfuromonadales</taxon>
        <taxon>Geopsychrobacteraceae</taxon>
        <taxon>Desulfuromusa</taxon>
    </lineage>
</organism>
<dbReference type="EMBL" id="FNQN01000002">
    <property type="protein sequence ID" value="SDZ98040.1"/>
    <property type="molecule type" value="Genomic_DNA"/>
</dbReference>
<dbReference type="RefSeq" id="WP_092345225.1">
    <property type="nucleotide sequence ID" value="NZ_FNQN01000002.1"/>
</dbReference>
<keyword evidence="2" id="KW-1185">Reference proteome</keyword>
<name>A0A1H3XFN7_9BACT</name>